<dbReference type="InterPro" id="IPR030392">
    <property type="entry name" value="S74_ICA"/>
</dbReference>
<reference evidence="3" key="1">
    <citation type="submission" date="2021-01" db="EMBL/GenBank/DDBJ databases">
        <authorList>
            <person name="Corre E."/>
            <person name="Pelletier E."/>
            <person name="Niang G."/>
            <person name="Scheremetjew M."/>
            <person name="Finn R."/>
            <person name="Kale V."/>
            <person name="Holt S."/>
            <person name="Cochrane G."/>
            <person name="Meng A."/>
            <person name="Brown T."/>
            <person name="Cohen L."/>
        </authorList>
    </citation>
    <scope>NUCLEOTIDE SEQUENCE</scope>
    <source>
        <strain evidence="3">OF101</strain>
    </source>
</reference>
<evidence type="ECO:0000313" key="3">
    <source>
        <dbReference type="EMBL" id="CAD9173319.1"/>
    </source>
</evidence>
<evidence type="ECO:0000259" key="2">
    <source>
        <dbReference type="PROSITE" id="PS51688"/>
    </source>
</evidence>
<proteinExistence type="predicted"/>
<protein>
    <recommendedName>
        <fullName evidence="2">Peptidase S74 domain-containing protein</fullName>
    </recommendedName>
</protein>
<dbReference type="EMBL" id="HBGE01083973">
    <property type="protein sequence ID" value="CAD9173319.1"/>
    <property type="molecule type" value="Transcribed_RNA"/>
</dbReference>
<organism evidence="3">
    <name type="scientific">Alexandrium catenella</name>
    <name type="common">Red tide dinoflagellate</name>
    <name type="synonym">Gonyaulax catenella</name>
    <dbReference type="NCBI Taxonomy" id="2925"/>
    <lineage>
        <taxon>Eukaryota</taxon>
        <taxon>Sar</taxon>
        <taxon>Alveolata</taxon>
        <taxon>Dinophyceae</taxon>
        <taxon>Gonyaulacales</taxon>
        <taxon>Pyrocystaceae</taxon>
        <taxon>Alexandrium</taxon>
    </lineage>
</organism>
<name>A0A7S1RR68_ALECA</name>
<accession>A0A7S1RR68</accession>
<sequence>MFSLSVMEYTNLGSSLSLRGFMRFGSQVSVFSECKLGSSLSLRAISRLGSRISLCGISRIGSSLSVVHTIGLGSTLSLRTFMRFGSSISVMDFSHIGSSLSVRQWARIGSTLSLFGLGRLGSTLSIVDYLHVGSSLSVRGFVRLGAGLSMVGGMTANPLYFNSNTYFKENSGVVEAYVGGTKALTLESDGGILHGSWNSESVLVTSDRRLKRDITPLQRTLRSAMPGRDAVKPKGLTKVGEGAGAASGGDGALWLLRQLRPVSYSFRKGGESKYMRFGFIADELESVVPQVVRTVGDREVSDQKAVVYQDLIALLAAAAQGQAQAVEDLKKNMEVQLEELRAQLDVLNHQKKEQELGELRALRAEIERMKQARNETAELEELRALRHEVERLKQEDEMQAGKGSLPEQDNTSRERTALRGT</sequence>
<evidence type="ECO:0000256" key="1">
    <source>
        <dbReference type="SAM" id="MobiDB-lite"/>
    </source>
</evidence>
<feature type="domain" description="Peptidase S74" evidence="2">
    <location>
        <begin position="206"/>
        <end position="333"/>
    </location>
</feature>
<feature type="compositionally biased region" description="Basic and acidic residues" evidence="1">
    <location>
        <begin position="410"/>
        <end position="421"/>
    </location>
</feature>
<gene>
    <name evidence="3" type="ORF">ACAT0790_LOCUS50088</name>
</gene>
<dbReference type="Pfam" id="PF13884">
    <property type="entry name" value="Peptidase_S74"/>
    <property type="match status" value="1"/>
</dbReference>
<dbReference type="AlphaFoldDB" id="A0A7S1RR68"/>
<dbReference type="PROSITE" id="PS51688">
    <property type="entry name" value="ICA"/>
    <property type="match status" value="1"/>
</dbReference>
<feature type="region of interest" description="Disordered" evidence="1">
    <location>
        <begin position="390"/>
        <end position="421"/>
    </location>
</feature>